<evidence type="ECO:0000313" key="3">
    <source>
        <dbReference type="EMBL" id="MFC4024342.1"/>
    </source>
</evidence>
<organism evidence="3 4">
    <name type="scientific">Oceanobacillus longus</name>
    <dbReference type="NCBI Taxonomy" id="930120"/>
    <lineage>
        <taxon>Bacteria</taxon>
        <taxon>Bacillati</taxon>
        <taxon>Bacillota</taxon>
        <taxon>Bacilli</taxon>
        <taxon>Bacillales</taxon>
        <taxon>Bacillaceae</taxon>
        <taxon>Oceanobacillus</taxon>
    </lineage>
</organism>
<dbReference type="RefSeq" id="WP_379496841.1">
    <property type="nucleotide sequence ID" value="NZ_JBHSAO010000008.1"/>
</dbReference>
<protein>
    <submittedName>
        <fullName evidence="3">Cytochrome C oxidase subunit II</fullName>
    </submittedName>
</protein>
<comment type="caution">
    <text evidence="3">The sequence shown here is derived from an EMBL/GenBank/DDBJ whole genome shotgun (WGS) entry which is preliminary data.</text>
</comment>
<accession>A0ABV8H0G7</accession>
<feature type="chain" id="PRO_5045573566" evidence="2">
    <location>
        <begin position="19"/>
        <end position="140"/>
    </location>
</feature>
<feature type="compositionally biased region" description="Acidic residues" evidence="1">
    <location>
        <begin position="25"/>
        <end position="41"/>
    </location>
</feature>
<feature type="signal peptide" evidence="2">
    <location>
        <begin position="1"/>
        <end position="18"/>
    </location>
</feature>
<keyword evidence="2" id="KW-0732">Signal</keyword>
<feature type="region of interest" description="Disordered" evidence="1">
    <location>
        <begin position="23"/>
        <end position="51"/>
    </location>
</feature>
<dbReference type="SUPFAM" id="SSF49503">
    <property type="entry name" value="Cupredoxins"/>
    <property type="match status" value="1"/>
</dbReference>
<dbReference type="InterPro" id="IPR008972">
    <property type="entry name" value="Cupredoxin"/>
</dbReference>
<sequence>MKKNLLFSILVGFMLLLAACGGEDNSTENDATDNTDTETTEQTEASGESTEAEINNDVVMTLTNFDFDKEEYVVQSGEEVTITLVNEEGNHGISIDELDVNIQGEGEAVFVPEEPGEYVIYCNVFCGDGHEEMTATIVVL</sequence>
<dbReference type="Gene3D" id="2.60.40.420">
    <property type="entry name" value="Cupredoxins - blue copper proteins"/>
    <property type="match status" value="1"/>
</dbReference>
<dbReference type="Proteomes" id="UP001595772">
    <property type="component" value="Unassembled WGS sequence"/>
</dbReference>
<reference evidence="4" key="1">
    <citation type="journal article" date="2019" name="Int. J. Syst. Evol. Microbiol.">
        <title>The Global Catalogue of Microorganisms (GCM) 10K type strain sequencing project: providing services to taxonomists for standard genome sequencing and annotation.</title>
        <authorList>
            <consortium name="The Broad Institute Genomics Platform"/>
            <consortium name="The Broad Institute Genome Sequencing Center for Infectious Disease"/>
            <person name="Wu L."/>
            <person name="Ma J."/>
        </authorList>
    </citation>
    <scope>NUCLEOTIDE SEQUENCE [LARGE SCALE GENOMIC DNA]</scope>
    <source>
        <strain evidence="4">IBRC-M 10703</strain>
    </source>
</reference>
<evidence type="ECO:0000256" key="1">
    <source>
        <dbReference type="SAM" id="MobiDB-lite"/>
    </source>
</evidence>
<dbReference type="PROSITE" id="PS51257">
    <property type="entry name" value="PROKAR_LIPOPROTEIN"/>
    <property type="match status" value="1"/>
</dbReference>
<dbReference type="EMBL" id="JBHSAO010000008">
    <property type="protein sequence ID" value="MFC4024342.1"/>
    <property type="molecule type" value="Genomic_DNA"/>
</dbReference>
<keyword evidence="4" id="KW-1185">Reference proteome</keyword>
<proteinExistence type="predicted"/>
<gene>
    <name evidence="3" type="ORF">ACFOUV_11105</name>
</gene>
<name>A0ABV8H0G7_9BACI</name>
<evidence type="ECO:0000313" key="4">
    <source>
        <dbReference type="Proteomes" id="UP001595772"/>
    </source>
</evidence>
<evidence type="ECO:0000256" key="2">
    <source>
        <dbReference type="SAM" id="SignalP"/>
    </source>
</evidence>